<proteinExistence type="predicted"/>
<dbReference type="EMBL" id="CP151407">
    <property type="protein sequence ID" value="WZJ23229.1"/>
    <property type="molecule type" value="Genomic_DNA"/>
</dbReference>
<keyword evidence="3" id="KW-1185">Reference proteome</keyword>
<gene>
    <name evidence="2" type="ORF">AADV58_17625</name>
</gene>
<accession>A0ABZ2XMY8</accession>
<name>A0ABZ2XMY8_9RHOO</name>
<evidence type="ECO:0000313" key="2">
    <source>
        <dbReference type="EMBL" id="WZJ23229.1"/>
    </source>
</evidence>
<dbReference type="Proteomes" id="UP001479520">
    <property type="component" value="Plasmid unnamed1"/>
</dbReference>
<protein>
    <submittedName>
        <fullName evidence="2">Uncharacterized protein</fullName>
    </submittedName>
</protein>
<geneLocation type="plasmid" evidence="2 3">
    <name>unnamed1</name>
</geneLocation>
<evidence type="ECO:0000313" key="3">
    <source>
        <dbReference type="Proteomes" id="UP001479520"/>
    </source>
</evidence>
<dbReference type="RefSeq" id="WP_341744568.1">
    <property type="nucleotide sequence ID" value="NZ_CP151407.1"/>
</dbReference>
<feature type="compositionally biased region" description="Basic residues" evidence="1">
    <location>
        <begin position="1"/>
        <end position="11"/>
    </location>
</feature>
<evidence type="ECO:0000256" key="1">
    <source>
        <dbReference type="SAM" id="MobiDB-lite"/>
    </source>
</evidence>
<organism evidence="2 3">
    <name type="scientific">Azonexus hydrophilus</name>
    <dbReference type="NCBI Taxonomy" id="418702"/>
    <lineage>
        <taxon>Bacteria</taxon>
        <taxon>Pseudomonadati</taxon>
        <taxon>Pseudomonadota</taxon>
        <taxon>Betaproteobacteria</taxon>
        <taxon>Rhodocyclales</taxon>
        <taxon>Azonexaceae</taxon>
        <taxon>Azonexus</taxon>
    </lineage>
</organism>
<feature type="region of interest" description="Disordered" evidence="1">
    <location>
        <begin position="1"/>
        <end position="22"/>
    </location>
</feature>
<sequence>MDGQYPKRRHTPLLADPKPAVRPARELSDDELLEIARRREEFLAIMPEAGQAFFRDLYKEGVIEGWRSLLSINKIDPEEK</sequence>
<keyword evidence="2" id="KW-0614">Plasmid</keyword>
<reference evidence="2 3" key="1">
    <citation type="submission" date="2024-04" db="EMBL/GenBank/DDBJ databases">
        <title>Dissimilatory iodate-reducing microorganisms contribute to the enrichment of iodine in groundwater.</title>
        <authorList>
            <person name="Jiang Z."/>
        </authorList>
    </citation>
    <scope>NUCLEOTIDE SEQUENCE [LARGE SCALE GENOMIC DNA]</scope>
    <source>
        <strain evidence="2 3">NCP973</strain>
        <plasmid evidence="2 3">unnamed1</plasmid>
    </source>
</reference>